<evidence type="ECO:0000313" key="2">
    <source>
        <dbReference type="EMBL" id="EEO29414.1"/>
    </source>
</evidence>
<protein>
    <recommendedName>
        <fullName evidence="4">DUF2589 domain-containing protein</fullName>
    </recommendedName>
</protein>
<feature type="region of interest" description="Disordered" evidence="1">
    <location>
        <begin position="109"/>
        <end position="143"/>
    </location>
</feature>
<organism evidence="2 3">
    <name type="scientific">Oxalobacter formigenes OXCC13</name>
    <dbReference type="NCBI Taxonomy" id="556269"/>
    <lineage>
        <taxon>Bacteria</taxon>
        <taxon>Pseudomonadati</taxon>
        <taxon>Pseudomonadota</taxon>
        <taxon>Betaproteobacteria</taxon>
        <taxon>Burkholderiales</taxon>
        <taxon>Oxalobacteraceae</taxon>
        <taxon>Oxalobacter</taxon>
    </lineage>
</organism>
<evidence type="ECO:0000313" key="3">
    <source>
        <dbReference type="Proteomes" id="UP000005089"/>
    </source>
</evidence>
<keyword evidence="3" id="KW-1185">Reference proteome</keyword>
<accession>C3X888</accession>
<dbReference type="GeneID" id="77135644"/>
<dbReference type="RefSeq" id="WP_005879858.1">
    <property type="nucleotide sequence ID" value="NZ_CP019430.1"/>
</dbReference>
<dbReference type="EMBL" id="GG658170">
    <property type="protein sequence ID" value="EEO29414.1"/>
    <property type="molecule type" value="Genomic_DNA"/>
</dbReference>
<reference evidence="2 3" key="1">
    <citation type="submission" date="2009-02" db="EMBL/GenBank/DDBJ databases">
        <title>The Genome Sequence of Oxalobacter formigenes OXCC13.</title>
        <authorList>
            <consortium name="The Broad Institute Genome Sequencing Platform"/>
            <person name="Ward D."/>
            <person name="Young S.K."/>
            <person name="Kodira C.D."/>
            <person name="Zeng Q."/>
            <person name="Koehrsen M."/>
            <person name="Alvarado L."/>
            <person name="Berlin A."/>
            <person name="Borenstein D."/>
            <person name="Chen Z."/>
            <person name="Engels R."/>
            <person name="Freedman E."/>
            <person name="Gellesch M."/>
            <person name="Goldberg J."/>
            <person name="Griggs A."/>
            <person name="Gujja S."/>
            <person name="Heiman D."/>
            <person name="Hepburn T."/>
            <person name="Howarth C."/>
            <person name="Jen D."/>
            <person name="Larson L."/>
            <person name="Lewis B."/>
            <person name="Mehta T."/>
            <person name="Park D."/>
            <person name="Pearson M."/>
            <person name="Roberts A."/>
            <person name="Saif S."/>
            <person name="Shea T."/>
            <person name="Shenoy N."/>
            <person name="Sisk P."/>
            <person name="Stolte C."/>
            <person name="Sykes S."/>
            <person name="Walk T."/>
            <person name="White J."/>
            <person name="Yandava C."/>
            <person name="Allison M.J."/>
            <person name="Lander E."/>
            <person name="Nusbaum C."/>
            <person name="Galagan J."/>
            <person name="Birren B."/>
        </authorList>
    </citation>
    <scope>NUCLEOTIDE SEQUENCE [LARGE SCALE GENOMIC DNA]</scope>
    <source>
        <strain evidence="2 3">OXCC13</strain>
    </source>
</reference>
<feature type="compositionally biased region" description="Basic and acidic residues" evidence="1">
    <location>
        <begin position="129"/>
        <end position="142"/>
    </location>
</feature>
<dbReference type="Pfam" id="PF11655">
    <property type="entry name" value="DUF2589"/>
    <property type="match status" value="1"/>
</dbReference>
<evidence type="ECO:0000256" key="1">
    <source>
        <dbReference type="SAM" id="MobiDB-lite"/>
    </source>
</evidence>
<dbReference type="InterPro" id="IPR024510">
    <property type="entry name" value="DUF2589"/>
</dbReference>
<dbReference type="STRING" id="847.BRW83_1804"/>
<sequence>MAEVGLADLITAINQAMLDAQTAVTRSSLDEYWNYFRPANVLRQSGEDETNDLAENALAPVTRKVVIPFPDDTGVMKTIDVPLVALVHHNTFNLDEVKLKMRVTTSVDRPGGPLKVSLQPLRRTQNTEGKNDLPDASGKVEEPGQEIELVFKREAPPEGISRVTNEAIKLL</sequence>
<dbReference type="AlphaFoldDB" id="C3X888"/>
<proteinExistence type="predicted"/>
<gene>
    <name evidence="2" type="ORF">OFBG_00442</name>
</gene>
<name>C3X888_OXAFO</name>
<dbReference type="OrthoDB" id="9929885at2"/>
<dbReference type="HOGENOM" id="CLU_1561381_0_0_4"/>
<evidence type="ECO:0008006" key="4">
    <source>
        <dbReference type="Google" id="ProtNLM"/>
    </source>
</evidence>
<dbReference type="Proteomes" id="UP000005089">
    <property type="component" value="Unassembled WGS sequence"/>
</dbReference>